<evidence type="ECO:0000313" key="3">
    <source>
        <dbReference type="Proteomes" id="UP000812287"/>
    </source>
</evidence>
<reference evidence="2" key="1">
    <citation type="submission" date="2020-11" db="EMBL/GenBank/DDBJ databases">
        <title>Adaptations for nitrogen fixation in a non-lichenized fungal sporocarp promotes dispersal by wood-feeding termites.</title>
        <authorList>
            <consortium name="DOE Joint Genome Institute"/>
            <person name="Koch R.A."/>
            <person name="Yoon G."/>
            <person name="Arayal U."/>
            <person name="Lail K."/>
            <person name="Amirebrahimi M."/>
            <person name="Labutti K."/>
            <person name="Lipzen A."/>
            <person name="Riley R."/>
            <person name="Barry K."/>
            <person name="Henrissat B."/>
            <person name="Grigoriev I.V."/>
            <person name="Herr J.R."/>
            <person name="Aime M.C."/>
        </authorList>
    </citation>
    <scope>NUCLEOTIDE SEQUENCE</scope>
    <source>
        <strain evidence="2">MCA 3950</strain>
    </source>
</reference>
<feature type="chain" id="PRO_5040342004" evidence="1">
    <location>
        <begin position="22"/>
        <end position="74"/>
    </location>
</feature>
<proteinExistence type="predicted"/>
<evidence type="ECO:0000313" key="2">
    <source>
        <dbReference type="EMBL" id="KAG7440165.1"/>
    </source>
</evidence>
<keyword evidence="1" id="KW-0732">Signal</keyword>
<accession>A0A9P8ALU4</accession>
<dbReference type="AlphaFoldDB" id="A0A9P8ALU4"/>
<feature type="signal peptide" evidence="1">
    <location>
        <begin position="1"/>
        <end position="21"/>
    </location>
</feature>
<sequence length="74" mass="7803">MNSPNLQTFHMALTSGIGALAAVLSDITDTVEIVMRSGMKLHGSGLGFVKAVASSWSRPPLQDSFQLLQQTGDA</sequence>
<evidence type="ECO:0000256" key="1">
    <source>
        <dbReference type="SAM" id="SignalP"/>
    </source>
</evidence>
<organism evidence="2 3">
    <name type="scientific">Guyanagaster necrorhizus</name>
    <dbReference type="NCBI Taxonomy" id="856835"/>
    <lineage>
        <taxon>Eukaryota</taxon>
        <taxon>Fungi</taxon>
        <taxon>Dikarya</taxon>
        <taxon>Basidiomycota</taxon>
        <taxon>Agaricomycotina</taxon>
        <taxon>Agaricomycetes</taxon>
        <taxon>Agaricomycetidae</taxon>
        <taxon>Agaricales</taxon>
        <taxon>Marasmiineae</taxon>
        <taxon>Physalacriaceae</taxon>
        <taxon>Guyanagaster</taxon>
    </lineage>
</organism>
<keyword evidence="3" id="KW-1185">Reference proteome</keyword>
<dbReference type="Proteomes" id="UP000812287">
    <property type="component" value="Unassembled WGS sequence"/>
</dbReference>
<dbReference type="GeneID" id="66100300"/>
<name>A0A9P8ALU4_9AGAR</name>
<protein>
    <submittedName>
        <fullName evidence="2">Uncharacterized protein</fullName>
    </submittedName>
</protein>
<dbReference type="EMBL" id="MU250576">
    <property type="protein sequence ID" value="KAG7440165.1"/>
    <property type="molecule type" value="Genomic_DNA"/>
</dbReference>
<gene>
    <name evidence="2" type="ORF">BT62DRAFT_1013075</name>
</gene>
<dbReference type="RefSeq" id="XP_043033665.1">
    <property type="nucleotide sequence ID" value="XM_043178013.1"/>
</dbReference>
<comment type="caution">
    <text evidence="2">The sequence shown here is derived from an EMBL/GenBank/DDBJ whole genome shotgun (WGS) entry which is preliminary data.</text>
</comment>